<dbReference type="Gene3D" id="3.40.50.12780">
    <property type="entry name" value="N-terminal domain of ligase-like"/>
    <property type="match status" value="1"/>
</dbReference>
<dbReference type="InterPro" id="IPR049623">
    <property type="entry name" value="PA_CoA_lig_proteobact_actino"/>
</dbReference>
<comment type="subunit">
    <text evidence="1">Monomer.</text>
</comment>
<dbReference type="GO" id="GO:0010124">
    <property type="term" value="P:phenylacetate catabolic process"/>
    <property type="evidence" value="ECO:0007669"/>
    <property type="project" value="UniProtKB-UniRule"/>
</dbReference>
<evidence type="ECO:0000256" key="4">
    <source>
        <dbReference type="ARBA" id="ARBA00060591"/>
    </source>
</evidence>
<evidence type="ECO:0000256" key="8">
    <source>
        <dbReference type="ARBA" id="ARBA00075111"/>
    </source>
</evidence>
<dbReference type="Proteomes" id="UP000316184">
    <property type="component" value="Unassembled WGS sequence"/>
</dbReference>
<dbReference type="InterPro" id="IPR011880">
    <property type="entry name" value="PA_CoA_ligase"/>
</dbReference>
<dbReference type="FunFam" id="3.40.50.12780:FF:000016">
    <property type="entry name" value="Phenylacetate-coenzyme A ligase"/>
    <property type="match status" value="1"/>
</dbReference>
<organism evidence="13 14">
    <name type="scientific">Saccharopolyspora dendranthemae</name>
    <dbReference type="NCBI Taxonomy" id="1181886"/>
    <lineage>
        <taxon>Bacteria</taxon>
        <taxon>Bacillati</taxon>
        <taxon>Actinomycetota</taxon>
        <taxon>Actinomycetes</taxon>
        <taxon>Pseudonocardiales</taxon>
        <taxon>Pseudonocardiaceae</taxon>
        <taxon>Saccharopolyspora</taxon>
    </lineage>
</organism>
<evidence type="ECO:0000256" key="10">
    <source>
        <dbReference type="SAM" id="MobiDB-lite"/>
    </source>
</evidence>
<sequence>MTTMHNEVPSARRLGAAPPVDDLSPVERLSTDELRALQLKRLQWTLHHAYANVPFYRKKFDETGVHPDDCRELGDIEKFPFTTKQDLRDNYPFGMFAVPQDQVRRVHASSGTTGKPTVVGYTESDLDAWATVVARSIFAAGGRPGHKVHISYGYGLFTGGLGAHYGAEKLGATVIPASGGMTARQAQIINDFRPEIIMVTPSYMLTLLDEFERQGIDPRSTSLKVGIFGAEPWTEQMRREIEERANIDAVDIYGLSEVMGPGVAQEAVETKDGLHIWEDHFYPEVIDAIDDVPLADGTTGELLFTSLTKQALPIIRYRTRDLTALRPGTARPAFRRMDKVTGRSDDMIILRGVNIFPTQIEEIVLDTADLSPHFQLRLTREDRMDRLTVLVEALPETAPERRGHASAEIADRVKDGVGASVGVEIVDPGSLERSVGKLHRVNDQRPRD</sequence>
<dbReference type="Pfam" id="PF00501">
    <property type="entry name" value="AMP-binding"/>
    <property type="match status" value="1"/>
</dbReference>
<dbReference type="InterPro" id="IPR042099">
    <property type="entry name" value="ANL_N_sf"/>
</dbReference>
<protein>
    <recommendedName>
        <fullName evidence="7 9">Phenylacetate-coenzyme A ligase</fullName>
        <ecNumber evidence="6 9">6.2.1.30</ecNumber>
    </recommendedName>
    <alternativeName>
        <fullName evidence="8 9">Phenylacetyl-CoA ligase</fullName>
    </alternativeName>
</protein>
<comment type="similarity">
    <text evidence="5 9">Belongs to the phenylacetyl-CoA ligase family.</text>
</comment>
<dbReference type="CDD" id="cd05913">
    <property type="entry name" value="PaaK"/>
    <property type="match status" value="1"/>
</dbReference>
<dbReference type="UniPathway" id="UPA00930"/>
<feature type="domain" description="AMP-dependent synthetase/ligase" evidence="11">
    <location>
        <begin position="99"/>
        <end position="304"/>
    </location>
</feature>
<dbReference type="InterPro" id="IPR045851">
    <property type="entry name" value="AMP-bd_C_sf"/>
</dbReference>
<dbReference type="InterPro" id="IPR051414">
    <property type="entry name" value="Adenylate-forming_Reductase"/>
</dbReference>
<feature type="region of interest" description="Disordered" evidence="10">
    <location>
        <begin position="1"/>
        <end position="24"/>
    </location>
</feature>
<dbReference type="InterPro" id="IPR028154">
    <property type="entry name" value="AMP-dep_Lig_C"/>
</dbReference>
<evidence type="ECO:0000259" key="12">
    <source>
        <dbReference type="Pfam" id="PF14535"/>
    </source>
</evidence>
<evidence type="ECO:0000313" key="14">
    <source>
        <dbReference type="Proteomes" id="UP000316184"/>
    </source>
</evidence>
<dbReference type="PANTHER" id="PTHR43439">
    <property type="entry name" value="PHENYLACETATE-COENZYME A LIGASE"/>
    <property type="match status" value="1"/>
</dbReference>
<dbReference type="EMBL" id="VIWX01000001">
    <property type="protein sequence ID" value="TWG09154.1"/>
    <property type="molecule type" value="Genomic_DNA"/>
</dbReference>
<keyword evidence="3 9" id="KW-0547">Nucleotide-binding</keyword>
<dbReference type="SUPFAM" id="SSF56801">
    <property type="entry name" value="Acetyl-CoA synthetase-like"/>
    <property type="match status" value="1"/>
</dbReference>
<dbReference type="GO" id="GO:0000166">
    <property type="term" value="F:nucleotide binding"/>
    <property type="evidence" value="ECO:0007669"/>
    <property type="project" value="UniProtKB-KW"/>
</dbReference>
<dbReference type="EC" id="6.2.1.30" evidence="6 9"/>
<accession>A0A561VC08</accession>
<reference evidence="13 14" key="1">
    <citation type="submission" date="2019-06" db="EMBL/GenBank/DDBJ databases">
        <title>Sequencing the genomes of 1000 actinobacteria strains.</title>
        <authorList>
            <person name="Klenk H.-P."/>
        </authorList>
    </citation>
    <scope>NUCLEOTIDE SEQUENCE [LARGE SCALE GENOMIC DNA]</scope>
    <source>
        <strain evidence="13 14">DSM 46699</strain>
    </source>
</reference>
<evidence type="ECO:0000256" key="6">
    <source>
        <dbReference type="ARBA" id="ARBA00066629"/>
    </source>
</evidence>
<dbReference type="NCBIfam" id="TIGR02155">
    <property type="entry name" value="PA_CoA_ligase"/>
    <property type="match status" value="1"/>
</dbReference>
<dbReference type="Pfam" id="PF14535">
    <property type="entry name" value="AMP-binding_C_2"/>
    <property type="match status" value="1"/>
</dbReference>
<evidence type="ECO:0000256" key="9">
    <source>
        <dbReference type="PIRNR" id="PIRNR006444"/>
    </source>
</evidence>
<keyword evidence="14" id="KW-1185">Reference proteome</keyword>
<evidence type="ECO:0000256" key="5">
    <source>
        <dbReference type="ARBA" id="ARBA00061566"/>
    </source>
</evidence>
<dbReference type="RefSeq" id="WP_145737819.1">
    <property type="nucleotide sequence ID" value="NZ_VIWX01000001.1"/>
</dbReference>
<dbReference type="PANTHER" id="PTHR43439:SF1">
    <property type="entry name" value="PHENYLACETATE-COENZYME A LIGASE"/>
    <property type="match status" value="1"/>
</dbReference>
<evidence type="ECO:0000259" key="11">
    <source>
        <dbReference type="Pfam" id="PF00501"/>
    </source>
</evidence>
<evidence type="ECO:0000256" key="2">
    <source>
        <dbReference type="ARBA" id="ARBA00022598"/>
    </source>
</evidence>
<evidence type="ECO:0000256" key="7">
    <source>
        <dbReference type="ARBA" id="ARBA00068695"/>
    </source>
</evidence>
<dbReference type="Gene3D" id="3.30.300.30">
    <property type="match status" value="1"/>
</dbReference>
<gene>
    <name evidence="13" type="ORF">FHU35_111787</name>
</gene>
<comment type="pathway">
    <text evidence="4 9">Aromatic compound metabolism; phenylacetate degradation.</text>
</comment>
<comment type="function">
    <text evidence="9">Catalyzes the activation of phenylacetic acid (PA) to phenylacetyl-CoA (PA-CoA).</text>
</comment>
<comment type="caution">
    <text evidence="13">The sequence shown here is derived from an EMBL/GenBank/DDBJ whole genome shotgun (WGS) entry which is preliminary data.</text>
</comment>
<keyword evidence="2 9" id="KW-0436">Ligase</keyword>
<dbReference type="OrthoDB" id="580775at2"/>
<evidence type="ECO:0000256" key="1">
    <source>
        <dbReference type="ARBA" id="ARBA00011245"/>
    </source>
</evidence>
<feature type="domain" description="AMP-dependent ligase C-terminal" evidence="12">
    <location>
        <begin position="352"/>
        <end position="445"/>
    </location>
</feature>
<proteinExistence type="inferred from homology"/>
<comment type="catalytic activity">
    <reaction evidence="9">
        <text>2-phenylacetate + ATP + CoA = phenylacetyl-CoA + AMP + diphosphate</text>
        <dbReference type="Rhea" id="RHEA:20956"/>
        <dbReference type="ChEBI" id="CHEBI:18401"/>
        <dbReference type="ChEBI" id="CHEBI:30616"/>
        <dbReference type="ChEBI" id="CHEBI:33019"/>
        <dbReference type="ChEBI" id="CHEBI:57287"/>
        <dbReference type="ChEBI" id="CHEBI:57390"/>
        <dbReference type="ChEBI" id="CHEBI:456215"/>
        <dbReference type="EC" id="6.2.1.30"/>
    </reaction>
</comment>
<evidence type="ECO:0000256" key="3">
    <source>
        <dbReference type="ARBA" id="ARBA00022741"/>
    </source>
</evidence>
<evidence type="ECO:0000313" key="13">
    <source>
        <dbReference type="EMBL" id="TWG09154.1"/>
    </source>
</evidence>
<dbReference type="GO" id="GO:0047475">
    <property type="term" value="F:phenylacetate-CoA ligase activity"/>
    <property type="evidence" value="ECO:0007669"/>
    <property type="project" value="UniProtKB-EC"/>
</dbReference>
<dbReference type="AlphaFoldDB" id="A0A561VC08"/>
<name>A0A561VC08_9PSEU</name>
<dbReference type="PIRSF" id="PIRSF006444">
    <property type="entry name" value="PaaK"/>
    <property type="match status" value="1"/>
</dbReference>
<dbReference type="InterPro" id="IPR000873">
    <property type="entry name" value="AMP-dep_synth/lig_dom"/>
</dbReference>